<keyword evidence="1 3" id="KW-0238">DNA-binding</keyword>
<evidence type="ECO:0000256" key="2">
    <source>
        <dbReference type="ARBA" id="ARBA00023242"/>
    </source>
</evidence>
<dbReference type="InterPro" id="IPR047519">
    <property type="entry name" value="FH_FOXQ2-like"/>
</dbReference>
<dbReference type="Proteomes" id="UP000004810">
    <property type="component" value="Unassembled WGS sequence"/>
</dbReference>
<dbReference type="InterPro" id="IPR036390">
    <property type="entry name" value="WH_DNA-bd_sf"/>
</dbReference>
<feature type="domain" description="Fork-head" evidence="5">
    <location>
        <begin position="101"/>
        <end position="193"/>
    </location>
</feature>
<evidence type="ECO:0000313" key="7">
    <source>
        <dbReference type="Proteomes" id="UP000004810"/>
    </source>
</evidence>
<keyword evidence="4" id="KW-0175">Coiled coil</keyword>
<feature type="coiled-coil region" evidence="4">
    <location>
        <begin position="54"/>
        <end position="96"/>
    </location>
</feature>
<reference evidence="7" key="2">
    <citation type="submission" date="2012-08" db="EMBL/GenBank/DDBJ databases">
        <title>The Genome Sequence of Wuchereria bancrofti.</title>
        <authorList>
            <person name="Nutman T.B."/>
            <person name="Fink D.L."/>
            <person name="Russ C."/>
            <person name="Young S."/>
            <person name="Zeng Q."/>
            <person name="Koehrsen M."/>
            <person name="Alvarado L."/>
            <person name="Berlin A."/>
            <person name="Chapman S.B."/>
            <person name="Chen Z."/>
            <person name="Freedman E."/>
            <person name="Gellesch M."/>
            <person name="Goldberg J."/>
            <person name="Griggs A."/>
            <person name="Gujja S."/>
            <person name="Heilman E.R."/>
            <person name="Heiman D."/>
            <person name="Hepburn T."/>
            <person name="Howarth C."/>
            <person name="Jen D."/>
            <person name="Larson L."/>
            <person name="Lewis B."/>
            <person name="Mehta T."/>
            <person name="Park D."/>
            <person name="Pearson M."/>
            <person name="Roberts A."/>
            <person name="Saif S."/>
            <person name="Shea T."/>
            <person name="Shenoy N."/>
            <person name="Sisk P."/>
            <person name="Stolte C."/>
            <person name="Sykes S."/>
            <person name="Walk T."/>
            <person name="White J."/>
            <person name="Yandava C."/>
            <person name="Haas B."/>
            <person name="Henn M.R."/>
            <person name="Nusbaum C."/>
            <person name="Birren B."/>
        </authorList>
    </citation>
    <scope>NUCLEOTIDE SEQUENCE [LARGE SCALE GENOMIC DNA]</scope>
    <source>
        <strain evidence="7">NA</strain>
    </source>
</reference>
<gene>
    <name evidence="6" type="ORF">WUBG_10187</name>
</gene>
<dbReference type="GO" id="GO:0009653">
    <property type="term" value="P:anatomical structure morphogenesis"/>
    <property type="evidence" value="ECO:0007669"/>
    <property type="project" value="TreeGrafter"/>
</dbReference>
<evidence type="ECO:0000259" key="5">
    <source>
        <dbReference type="PROSITE" id="PS50039"/>
    </source>
</evidence>
<dbReference type="PROSITE" id="PS50039">
    <property type="entry name" value="FORK_HEAD_3"/>
    <property type="match status" value="1"/>
</dbReference>
<dbReference type="InterPro" id="IPR050211">
    <property type="entry name" value="FOX_domain-containing"/>
</dbReference>
<keyword evidence="2 3" id="KW-0539">Nucleus</keyword>
<evidence type="ECO:0000313" key="6">
    <source>
        <dbReference type="EMBL" id="EJW78905.1"/>
    </source>
</evidence>
<organism evidence="6 7">
    <name type="scientific">Wuchereria bancrofti</name>
    <dbReference type="NCBI Taxonomy" id="6293"/>
    <lineage>
        <taxon>Eukaryota</taxon>
        <taxon>Metazoa</taxon>
        <taxon>Ecdysozoa</taxon>
        <taxon>Nematoda</taxon>
        <taxon>Chromadorea</taxon>
        <taxon>Rhabditida</taxon>
        <taxon>Spirurina</taxon>
        <taxon>Spiruromorpha</taxon>
        <taxon>Filarioidea</taxon>
        <taxon>Onchocercidae</taxon>
        <taxon>Wuchereria</taxon>
    </lineage>
</organism>
<dbReference type="CDD" id="cd20035">
    <property type="entry name" value="FH_FOXQ2-like"/>
    <property type="match status" value="1"/>
</dbReference>
<reference evidence="8" key="4">
    <citation type="journal article" date="2016" name="Mol. Ecol.">
        <title>Population genomics of the filarial nematode parasite Wuchereria bancrofti from mosquitoes.</title>
        <authorList>
            <person name="Small S.T."/>
            <person name="Reimer L.J."/>
            <person name="Tisch D.J."/>
            <person name="King C.L."/>
            <person name="Christensen B.M."/>
            <person name="Siba P.M."/>
            <person name="Kazura J.W."/>
            <person name="Serre D."/>
            <person name="Zimmerman P.A."/>
        </authorList>
    </citation>
    <scope>NUCLEOTIDE SEQUENCE</scope>
    <source>
        <strain evidence="8">pt0022</strain>
    </source>
</reference>
<comment type="subcellular location">
    <subcellularLocation>
        <location evidence="3">Nucleus</location>
    </subcellularLocation>
</comment>
<dbReference type="GO" id="GO:0000981">
    <property type="term" value="F:DNA-binding transcription factor activity, RNA polymerase II-specific"/>
    <property type="evidence" value="ECO:0007669"/>
    <property type="project" value="TreeGrafter"/>
</dbReference>
<dbReference type="GO" id="GO:0030154">
    <property type="term" value="P:cell differentiation"/>
    <property type="evidence" value="ECO:0007669"/>
    <property type="project" value="TreeGrafter"/>
</dbReference>
<dbReference type="WBParaSite" id="mrna-Wban_00134">
    <property type="protein sequence ID" value="mrna-Wban_00134"/>
    <property type="gene ID" value="Wban_00134"/>
</dbReference>
<reference evidence="9" key="5">
    <citation type="submission" date="2024-02" db="UniProtKB">
        <authorList>
            <consortium name="WormBaseParasite"/>
        </authorList>
    </citation>
    <scope>IDENTIFICATION</scope>
    <source>
        <strain evidence="9">pt0022</strain>
    </source>
</reference>
<name>J9AWF9_WUCBA</name>
<reference evidence="6" key="1">
    <citation type="submission" date="2012-08" db="EMBL/GenBank/DDBJ databases">
        <title>The Genome Sequence of Wuchereria bancrofti.</title>
        <authorList>
            <consortium name="The Broad Institute Genome Sequencing Platform"/>
            <consortium name="Broad Institute Genome Sequencing Center for Infectious Disease"/>
            <person name="Nutman T.B."/>
            <person name="Fink D.L."/>
            <person name="Russ C."/>
            <person name="Young S."/>
            <person name="Zeng Q."/>
            <person name="Koehrsen M."/>
            <person name="Alvarado L."/>
            <person name="Berlin A."/>
            <person name="Borenstein D."/>
            <person name="Chapman S.B."/>
            <person name="Chen Z."/>
            <person name="Engels R."/>
            <person name="Freedman E."/>
            <person name="Gellesch M."/>
            <person name="Goldberg J."/>
            <person name="Griggs A."/>
            <person name="Gujja S."/>
            <person name="Heilman E.R."/>
            <person name="Heiman D."/>
            <person name="Hepburn T."/>
            <person name="Howarth C."/>
            <person name="Jen D."/>
            <person name="Larson L."/>
            <person name="Lewis B."/>
            <person name="Mehta T."/>
            <person name="Park D."/>
            <person name="Pearson M."/>
            <person name="Richards J."/>
            <person name="Roberts A."/>
            <person name="Saif S."/>
            <person name="Shea T."/>
            <person name="Shenoy N."/>
            <person name="Sisk P."/>
            <person name="Stolte C."/>
            <person name="Sykes S."/>
            <person name="Walk T."/>
            <person name="White J."/>
            <person name="Yandava C."/>
            <person name="Haas B."/>
            <person name="Henn M.R."/>
            <person name="Nusbaum C."/>
            <person name="Birren B."/>
        </authorList>
    </citation>
    <scope>NUCLEOTIDE SEQUENCE</scope>
</reference>
<dbReference type="InterPro" id="IPR030456">
    <property type="entry name" value="TF_fork_head_CS_2"/>
</dbReference>
<dbReference type="SUPFAM" id="SSF46785">
    <property type="entry name" value="Winged helix' DNA-binding domain"/>
    <property type="match status" value="1"/>
</dbReference>
<dbReference type="GO" id="GO:0000978">
    <property type="term" value="F:RNA polymerase II cis-regulatory region sequence-specific DNA binding"/>
    <property type="evidence" value="ECO:0007669"/>
    <property type="project" value="TreeGrafter"/>
</dbReference>
<dbReference type="AlphaFoldDB" id="J9AWF9"/>
<reference evidence="8" key="3">
    <citation type="submission" date="2015-03" db="EMBL/GenBank/DDBJ databases">
        <title>Wuchereria bancrofti Genome Sequencing Papua New Guinea Strain.</title>
        <authorList>
            <person name="Small S.T."/>
            <person name="Serre D."/>
            <person name="Zimmerman P.A."/>
        </authorList>
    </citation>
    <scope>NUCLEOTIDE SEQUENCE [LARGE SCALE GENOMIC DNA]</scope>
    <source>
        <strain evidence="8">pt0022</strain>
    </source>
</reference>
<evidence type="ECO:0000256" key="4">
    <source>
        <dbReference type="SAM" id="Coils"/>
    </source>
</evidence>
<dbReference type="InterPro" id="IPR036388">
    <property type="entry name" value="WH-like_DNA-bd_sf"/>
</dbReference>
<dbReference type="Proteomes" id="UP000093561">
    <property type="component" value="Unassembled WGS sequence"/>
</dbReference>
<feature type="DNA-binding region" description="Fork-head" evidence="3">
    <location>
        <begin position="101"/>
        <end position="193"/>
    </location>
</feature>
<protein>
    <submittedName>
        <fullName evidence="6 9">Forkhead box protein B2</fullName>
    </submittedName>
</protein>
<dbReference type="PRINTS" id="PR00053">
    <property type="entry name" value="FORKHEAD"/>
</dbReference>
<dbReference type="Pfam" id="PF00250">
    <property type="entry name" value="Forkhead"/>
    <property type="match status" value="1"/>
</dbReference>
<dbReference type="EMBL" id="ADBV01006074">
    <property type="protein sequence ID" value="EJW78905.1"/>
    <property type="molecule type" value="Genomic_DNA"/>
</dbReference>
<evidence type="ECO:0000256" key="1">
    <source>
        <dbReference type="ARBA" id="ARBA00023125"/>
    </source>
</evidence>
<dbReference type="SMART" id="SM00339">
    <property type="entry name" value="FH"/>
    <property type="match status" value="1"/>
</dbReference>
<sequence>MDLFGFGNCLPHSGSILSPKIEKKSFYHHRHHHQHHRHHHYLHPYHNHHNHYCLQQQHKQHQQQQQKQQQQQQQCKQEQEQQEEQKQKQQQQQQHNIRQPKSQPSYIGLIAMAILSSREQKMVLSEVYQWITDNYPYFRTRSVGWRNSIRHNLSLNDCFIKVGRSANGKGHYWAIHPANLDDFKRGDFRRRRAQRKVRRHMGLMVNDDECSDDSPISTPKPMKKSFTIESILRPEFPQQPLLPFTHTFLPLSLPYHLYSNYSYA</sequence>
<dbReference type="Gene3D" id="1.10.10.10">
    <property type="entry name" value="Winged helix-like DNA-binding domain superfamily/Winged helix DNA-binding domain"/>
    <property type="match status" value="1"/>
</dbReference>
<accession>J9AWF9</accession>
<evidence type="ECO:0000313" key="8">
    <source>
        <dbReference type="Proteomes" id="UP000093561"/>
    </source>
</evidence>
<dbReference type="FunFam" id="1.10.10.10:FF:000352">
    <property type="entry name" value="Forkhead box Q2"/>
    <property type="match status" value="1"/>
</dbReference>
<evidence type="ECO:0000256" key="3">
    <source>
        <dbReference type="PROSITE-ProRule" id="PRU00089"/>
    </source>
</evidence>
<dbReference type="InterPro" id="IPR001766">
    <property type="entry name" value="Fork_head_dom"/>
</dbReference>
<proteinExistence type="predicted"/>
<dbReference type="PANTHER" id="PTHR11829">
    <property type="entry name" value="FORKHEAD BOX PROTEIN"/>
    <property type="match status" value="1"/>
</dbReference>
<dbReference type="PROSITE" id="PS00658">
    <property type="entry name" value="FORK_HEAD_2"/>
    <property type="match status" value="1"/>
</dbReference>
<dbReference type="GO" id="GO:0005634">
    <property type="term" value="C:nucleus"/>
    <property type="evidence" value="ECO:0007669"/>
    <property type="project" value="UniProtKB-SubCell"/>
</dbReference>
<evidence type="ECO:0000313" key="9">
    <source>
        <dbReference type="WBParaSite" id="mrna-Wban_00134"/>
    </source>
</evidence>
<dbReference type="PANTHER" id="PTHR11829:SF343">
    <property type="entry name" value="FORK-HEAD DOMAIN-CONTAINING PROTEIN"/>
    <property type="match status" value="1"/>
</dbReference>